<evidence type="ECO:0000313" key="1">
    <source>
        <dbReference type="EMBL" id="EEW97949.1"/>
    </source>
</evidence>
<accession>C9LQW3</accession>
<evidence type="ECO:0000313" key="2">
    <source>
        <dbReference type="Proteomes" id="UP000004736"/>
    </source>
</evidence>
<keyword evidence="2" id="KW-1185">Reference proteome</keyword>
<dbReference type="Proteomes" id="UP000004736">
    <property type="component" value="Unassembled WGS sequence"/>
</dbReference>
<sequence>MIWKCGIRELLIKIERKEMIFLKWLHRRQDEELLKTAEQVLKDFRNEISSMAVCGEEREVLENMIFLLLNTYMEEDEKKFLCDTDGKGCLDTLAAPLVLGENGGTYAASYDSCMEEGQGKYKTFARYFGKDFTPFGFDVFTGMVLLYTRKTGDREEGTQRLLDAADRVLGDWKSFYHSFLFGFFMAAYGREAVSSAAWLKAADRQILDLLHGFEER</sequence>
<dbReference type="AlphaFoldDB" id="C9LQW3"/>
<protein>
    <submittedName>
        <fullName evidence="1">Uncharacterized protein</fullName>
    </submittedName>
</protein>
<gene>
    <name evidence="1" type="ORF">GCWU000321_01945</name>
</gene>
<name>C9LQW3_9FIRM</name>
<reference evidence="1" key="1">
    <citation type="submission" date="2009-09" db="EMBL/GenBank/DDBJ databases">
        <authorList>
            <person name="Weinstock G."/>
            <person name="Sodergren E."/>
            <person name="Clifton S."/>
            <person name="Fulton L."/>
            <person name="Fulton B."/>
            <person name="Courtney L."/>
            <person name="Fronick C."/>
            <person name="Harrison M."/>
            <person name="Strong C."/>
            <person name="Farmer C."/>
            <person name="Delahaunty K."/>
            <person name="Markovic C."/>
            <person name="Hall O."/>
            <person name="Minx P."/>
            <person name="Tomlinson C."/>
            <person name="Mitreva M."/>
            <person name="Nelson J."/>
            <person name="Hou S."/>
            <person name="Wollam A."/>
            <person name="Pepin K.H."/>
            <person name="Johnson M."/>
            <person name="Bhonagiri V."/>
            <person name="Nash W.E."/>
            <person name="Warren W."/>
            <person name="Chinwalla A."/>
            <person name="Mardis E.R."/>
            <person name="Wilson R.K."/>
        </authorList>
    </citation>
    <scope>NUCLEOTIDE SEQUENCE [LARGE SCALE GENOMIC DNA]</scope>
    <source>
        <strain evidence="1">DSM 15470</strain>
    </source>
</reference>
<comment type="caution">
    <text evidence="1">The sequence shown here is derived from an EMBL/GenBank/DDBJ whole genome shotgun (WGS) entry which is preliminary data.</text>
</comment>
<proteinExistence type="predicted"/>
<organism evidence="1 2">
    <name type="scientific">Dialister invisus DSM 15470</name>
    <dbReference type="NCBI Taxonomy" id="592028"/>
    <lineage>
        <taxon>Bacteria</taxon>
        <taxon>Bacillati</taxon>
        <taxon>Bacillota</taxon>
        <taxon>Negativicutes</taxon>
        <taxon>Veillonellales</taxon>
        <taxon>Veillonellaceae</taxon>
        <taxon>Dialister</taxon>
    </lineage>
</organism>
<dbReference type="EMBL" id="ACIM02000001">
    <property type="protein sequence ID" value="EEW97949.1"/>
    <property type="molecule type" value="Genomic_DNA"/>
</dbReference>
<dbReference type="STRING" id="592028.GCWU000321_01945"/>
<dbReference type="HOGENOM" id="CLU_1275989_0_0_9"/>